<dbReference type="GO" id="GO:0005886">
    <property type="term" value="C:plasma membrane"/>
    <property type="evidence" value="ECO:0007669"/>
    <property type="project" value="TreeGrafter"/>
</dbReference>
<evidence type="ECO:0000313" key="3">
    <source>
        <dbReference type="Proteomes" id="UP000808761"/>
    </source>
</evidence>
<dbReference type="CDD" id="cd06259">
    <property type="entry name" value="YdcF-like"/>
    <property type="match status" value="1"/>
</dbReference>
<dbReference type="InterPro" id="IPR014729">
    <property type="entry name" value="Rossmann-like_a/b/a_fold"/>
</dbReference>
<feature type="domain" description="DUF218" evidence="1">
    <location>
        <begin position="2"/>
        <end position="88"/>
    </location>
</feature>
<organism evidence="2 3">
    <name type="scientific">Candidatus Saganbacteria bacterium</name>
    <dbReference type="NCBI Taxonomy" id="2575572"/>
    <lineage>
        <taxon>Bacteria</taxon>
        <taxon>Bacillati</taxon>
        <taxon>Saganbacteria</taxon>
    </lineage>
</organism>
<accession>A0A9D6UND5</accession>
<reference evidence="2" key="1">
    <citation type="submission" date="2020-07" db="EMBL/GenBank/DDBJ databases">
        <title>Huge and variable diversity of episymbiotic CPR bacteria and DPANN archaea in groundwater ecosystems.</title>
        <authorList>
            <person name="He C.Y."/>
            <person name="Keren R."/>
            <person name="Whittaker M."/>
            <person name="Farag I.F."/>
            <person name="Doudna J."/>
            <person name="Cate J.H.D."/>
            <person name="Banfield J.F."/>
        </authorList>
    </citation>
    <scope>NUCLEOTIDE SEQUENCE</scope>
    <source>
        <strain evidence="2">NC_groundwater_1860_Pr3_B-0.1um_51_7</strain>
    </source>
</reference>
<evidence type="ECO:0000313" key="2">
    <source>
        <dbReference type="EMBL" id="MBI5078401.1"/>
    </source>
</evidence>
<proteinExistence type="predicted"/>
<gene>
    <name evidence="2" type="ORF">HZB08_00055</name>
</gene>
<dbReference type="InterPro" id="IPR003848">
    <property type="entry name" value="DUF218"/>
</dbReference>
<dbReference type="Gene3D" id="3.40.50.620">
    <property type="entry name" value="HUPs"/>
    <property type="match status" value="1"/>
</dbReference>
<feature type="non-terminal residue" evidence="2">
    <location>
        <position position="1"/>
    </location>
</feature>
<dbReference type="EMBL" id="JACRKR010000004">
    <property type="protein sequence ID" value="MBI5078401.1"/>
    <property type="molecule type" value="Genomic_DNA"/>
</dbReference>
<dbReference type="InterPro" id="IPR051599">
    <property type="entry name" value="Cell_Envelope_Assoc"/>
</dbReference>
<dbReference type="Pfam" id="PF02698">
    <property type="entry name" value="DUF218"/>
    <property type="match status" value="1"/>
</dbReference>
<sequence length="101" mass="12027">VREKDILLQDRSRSTIEDAKFSFPLVSEHRFKSLILVTSPTHTRRAGRVFRKVFSSQGIKIMVWPVRKSKFNPSRWWTRYEDATLVAWEYMATILYTLKGY</sequence>
<name>A0A9D6UND5_UNCSA</name>
<dbReference type="PANTHER" id="PTHR30336">
    <property type="entry name" value="INNER MEMBRANE PROTEIN, PROBABLE PERMEASE"/>
    <property type="match status" value="1"/>
</dbReference>
<evidence type="ECO:0000259" key="1">
    <source>
        <dbReference type="Pfam" id="PF02698"/>
    </source>
</evidence>
<dbReference type="AlphaFoldDB" id="A0A9D6UND5"/>
<comment type="caution">
    <text evidence="2">The sequence shown here is derived from an EMBL/GenBank/DDBJ whole genome shotgun (WGS) entry which is preliminary data.</text>
</comment>
<dbReference type="PANTHER" id="PTHR30336:SF20">
    <property type="entry name" value="DUF218 DOMAIN-CONTAINING PROTEIN"/>
    <property type="match status" value="1"/>
</dbReference>
<protein>
    <submittedName>
        <fullName evidence="2">YdcF family protein</fullName>
    </submittedName>
</protein>
<dbReference type="Proteomes" id="UP000808761">
    <property type="component" value="Unassembled WGS sequence"/>
</dbReference>